<keyword evidence="2" id="KW-1185">Reference proteome</keyword>
<dbReference type="Pfam" id="PF07734">
    <property type="entry name" value="FBA_1"/>
    <property type="match status" value="1"/>
</dbReference>
<gene>
    <name evidence="3" type="primary">LOC104784390</name>
</gene>
<sequence length="424" mass="49094">MKEGNKKPNSIDDIYIVPELLEEILHGLPLKSILKFKAVSKQWRSILESDLFMERRMNVQKNRRKILAAYNCNYGRRPCILPAETRFQGDEEIVYLHCDPALPSMTCDGLVCITEPDWFNVLNPSTGELRRFPPGPDPVKGAHANWLLGFGRDKVTGSYKIVRMCFDDCYELGLLDVGTGEWSQLMPPPHIIDAGSKSVHVNGSIYWLQIRRYYSILTLDLHKQRFYRVPYPDTWVTQETQLVNLEDRLAISMTTKVGPGEWTLEIWCMDLEEIRWSKNISWNTYSWSKTYSISLPHRVVVSRPWQEISWFTPVSVSKQGNIVFYDNHKRLFRYCPGTDEIRCLSSNICVISSYVEELVPLPFKSGHPHHDLENSYSKFRTSKCRPGSWISKVLRRNVSMLDVLVASLVVVGYVYLPPKKLRII</sequence>
<dbReference type="SMART" id="SM00256">
    <property type="entry name" value="FBOX"/>
    <property type="match status" value="1"/>
</dbReference>
<proteinExistence type="predicted"/>
<dbReference type="SUPFAM" id="SSF117281">
    <property type="entry name" value="Kelch motif"/>
    <property type="match status" value="1"/>
</dbReference>
<dbReference type="InterPro" id="IPR050796">
    <property type="entry name" value="SCF_F-box_component"/>
</dbReference>
<dbReference type="Proteomes" id="UP000694864">
    <property type="component" value="Chromosome 4"/>
</dbReference>
<name>A0ABM0YY10_CAMSA</name>
<accession>A0ABM0YY10</accession>
<reference evidence="3" key="2">
    <citation type="submission" date="2025-08" db="UniProtKB">
        <authorList>
            <consortium name="RefSeq"/>
        </authorList>
    </citation>
    <scope>IDENTIFICATION</scope>
    <source>
        <tissue evidence="3">Leaf</tissue>
    </source>
</reference>
<dbReference type="Pfam" id="PF00646">
    <property type="entry name" value="F-box"/>
    <property type="match status" value="1"/>
</dbReference>
<dbReference type="PANTHER" id="PTHR31672">
    <property type="entry name" value="BNACNNG10540D PROTEIN"/>
    <property type="match status" value="1"/>
</dbReference>
<dbReference type="InterPro" id="IPR006527">
    <property type="entry name" value="F-box-assoc_dom_typ1"/>
</dbReference>
<evidence type="ECO:0000313" key="3">
    <source>
        <dbReference type="RefSeq" id="XP_010507722.1"/>
    </source>
</evidence>
<protein>
    <submittedName>
        <fullName evidence="3">F-box/kelch-repeat protein At2g43445</fullName>
    </submittedName>
</protein>
<dbReference type="InterPro" id="IPR015915">
    <property type="entry name" value="Kelch-typ_b-propeller"/>
</dbReference>
<dbReference type="InterPro" id="IPR036047">
    <property type="entry name" value="F-box-like_dom_sf"/>
</dbReference>
<dbReference type="Gene3D" id="1.20.1280.50">
    <property type="match status" value="1"/>
</dbReference>
<dbReference type="SUPFAM" id="SSF81383">
    <property type="entry name" value="F-box domain"/>
    <property type="match status" value="1"/>
</dbReference>
<dbReference type="GeneID" id="104784390"/>
<dbReference type="NCBIfam" id="TIGR01640">
    <property type="entry name" value="F_box_assoc_1"/>
    <property type="match status" value="1"/>
</dbReference>
<evidence type="ECO:0000313" key="2">
    <source>
        <dbReference type="Proteomes" id="UP000694864"/>
    </source>
</evidence>
<feature type="domain" description="F-box" evidence="1">
    <location>
        <begin position="16"/>
        <end position="56"/>
    </location>
</feature>
<evidence type="ECO:0000259" key="1">
    <source>
        <dbReference type="SMART" id="SM00256"/>
    </source>
</evidence>
<dbReference type="RefSeq" id="XP_010507722.1">
    <property type="nucleotide sequence ID" value="XM_010509420.1"/>
</dbReference>
<dbReference type="PANTHER" id="PTHR31672:SF13">
    <property type="entry name" value="F-BOX PROTEIN CPR30-LIKE"/>
    <property type="match status" value="1"/>
</dbReference>
<organism evidence="2 3">
    <name type="scientific">Camelina sativa</name>
    <name type="common">False flax</name>
    <name type="synonym">Myagrum sativum</name>
    <dbReference type="NCBI Taxonomy" id="90675"/>
    <lineage>
        <taxon>Eukaryota</taxon>
        <taxon>Viridiplantae</taxon>
        <taxon>Streptophyta</taxon>
        <taxon>Embryophyta</taxon>
        <taxon>Tracheophyta</taxon>
        <taxon>Spermatophyta</taxon>
        <taxon>Magnoliopsida</taxon>
        <taxon>eudicotyledons</taxon>
        <taxon>Gunneridae</taxon>
        <taxon>Pentapetalae</taxon>
        <taxon>rosids</taxon>
        <taxon>malvids</taxon>
        <taxon>Brassicales</taxon>
        <taxon>Brassicaceae</taxon>
        <taxon>Camelineae</taxon>
        <taxon>Camelina</taxon>
    </lineage>
</organism>
<reference evidence="2" key="1">
    <citation type="journal article" date="2014" name="Nat. Commun.">
        <title>The emerging biofuel crop Camelina sativa retains a highly undifferentiated hexaploid genome structure.</title>
        <authorList>
            <person name="Kagale S."/>
            <person name="Koh C."/>
            <person name="Nixon J."/>
            <person name="Bollina V."/>
            <person name="Clarke W.E."/>
            <person name="Tuteja R."/>
            <person name="Spillane C."/>
            <person name="Robinson S.J."/>
            <person name="Links M.G."/>
            <person name="Clarke C."/>
            <person name="Higgins E.E."/>
            <person name="Huebert T."/>
            <person name="Sharpe A.G."/>
            <person name="Parkin I.A."/>
        </authorList>
    </citation>
    <scope>NUCLEOTIDE SEQUENCE [LARGE SCALE GENOMIC DNA]</scope>
    <source>
        <strain evidence="2">cv. DH55</strain>
    </source>
</reference>
<dbReference type="InterPro" id="IPR001810">
    <property type="entry name" value="F-box_dom"/>
</dbReference>
<dbReference type="InterPro" id="IPR017451">
    <property type="entry name" value="F-box-assoc_interact_dom"/>
</dbReference>